<name>A0A2G9TMW3_TELCI</name>
<evidence type="ECO:0000313" key="3">
    <source>
        <dbReference type="EMBL" id="PIO59287.1"/>
    </source>
</evidence>
<dbReference type="OrthoDB" id="264603at2759"/>
<dbReference type="EMBL" id="KZ358227">
    <property type="protein sequence ID" value="PIO59287.1"/>
    <property type="molecule type" value="Genomic_DNA"/>
</dbReference>
<dbReference type="InterPro" id="IPR000535">
    <property type="entry name" value="MSP_dom"/>
</dbReference>
<dbReference type="Pfam" id="PF00635">
    <property type="entry name" value="Motile_Sperm"/>
    <property type="match status" value="1"/>
</dbReference>
<dbReference type="InterPro" id="IPR008962">
    <property type="entry name" value="PapD-like_sf"/>
</dbReference>
<dbReference type="SUPFAM" id="SSF49354">
    <property type="entry name" value="PapD-like"/>
    <property type="match status" value="1"/>
</dbReference>
<accession>A0A2G9TMW3</accession>
<dbReference type="InterPro" id="IPR051774">
    <property type="entry name" value="Sperm-specific_class_P"/>
</dbReference>
<evidence type="ECO:0000259" key="2">
    <source>
        <dbReference type="PROSITE" id="PS50202"/>
    </source>
</evidence>
<keyword evidence="4" id="KW-1185">Reference proteome</keyword>
<evidence type="ECO:0000256" key="1">
    <source>
        <dbReference type="RuleBase" id="RU003425"/>
    </source>
</evidence>
<keyword evidence="1" id="KW-0206">Cytoskeleton</keyword>
<sequence>WSDNWNDQFIKYATSTRKSSVMSLTIDPPAASIPASGGKSAHTLANGGEAKVILKVKCSNKNDYSLKPVFGFVDSSGNAPLDITRTAGAPKEDKLVIQWAPAPADATDAQAAFPSVPADQIQSLMVPLSAT</sequence>
<dbReference type="InterPro" id="IPR013783">
    <property type="entry name" value="Ig-like_fold"/>
</dbReference>
<organism evidence="3 4">
    <name type="scientific">Teladorsagia circumcincta</name>
    <name type="common">Brown stomach worm</name>
    <name type="synonym">Ostertagia circumcincta</name>
    <dbReference type="NCBI Taxonomy" id="45464"/>
    <lineage>
        <taxon>Eukaryota</taxon>
        <taxon>Metazoa</taxon>
        <taxon>Ecdysozoa</taxon>
        <taxon>Nematoda</taxon>
        <taxon>Chromadorea</taxon>
        <taxon>Rhabditida</taxon>
        <taxon>Rhabditina</taxon>
        <taxon>Rhabditomorpha</taxon>
        <taxon>Strongyloidea</taxon>
        <taxon>Trichostrongylidae</taxon>
        <taxon>Teladorsagia</taxon>
    </lineage>
</organism>
<keyword evidence="1" id="KW-0963">Cytoplasm</keyword>
<feature type="non-terminal residue" evidence="3">
    <location>
        <position position="1"/>
    </location>
</feature>
<proteinExistence type="predicted"/>
<gene>
    <name evidence="3" type="ORF">TELCIR_19254</name>
</gene>
<dbReference type="Proteomes" id="UP000230423">
    <property type="component" value="Unassembled WGS sequence"/>
</dbReference>
<dbReference type="Gene3D" id="2.60.40.10">
    <property type="entry name" value="Immunoglobulins"/>
    <property type="match status" value="1"/>
</dbReference>
<dbReference type="PANTHER" id="PTHR22947:SF7">
    <property type="entry name" value="MSP DOMAIN-CONTAINING PROTEIN-RELATED"/>
    <property type="match status" value="1"/>
</dbReference>
<comment type="function">
    <text evidence="1">Central component in molecular interactions underlying sperm crawling. Forms an extensive filament system that extends from sperm villipoda, along the leading edge of the pseudopod.</text>
</comment>
<dbReference type="AlphaFoldDB" id="A0A2G9TMW3"/>
<dbReference type="PANTHER" id="PTHR22947">
    <property type="entry name" value="MAJOR SPERM PROTEIN"/>
    <property type="match status" value="1"/>
</dbReference>
<protein>
    <recommendedName>
        <fullName evidence="1">Major sperm protein</fullName>
    </recommendedName>
</protein>
<reference evidence="3 4" key="1">
    <citation type="submission" date="2015-09" db="EMBL/GenBank/DDBJ databases">
        <title>Draft genome of the parasitic nematode Teladorsagia circumcincta isolate WARC Sus (inbred).</title>
        <authorList>
            <person name="Mitreva M."/>
        </authorList>
    </citation>
    <scope>NUCLEOTIDE SEQUENCE [LARGE SCALE GENOMIC DNA]</scope>
    <source>
        <strain evidence="3 4">S</strain>
    </source>
</reference>
<evidence type="ECO:0000313" key="4">
    <source>
        <dbReference type="Proteomes" id="UP000230423"/>
    </source>
</evidence>
<feature type="domain" description="MSP" evidence="2">
    <location>
        <begin position="23"/>
        <end position="131"/>
    </location>
</feature>
<dbReference type="PROSITE" id="PS50202">
    <property type="entry name" value="MSP"/>
    <property type="match status" value="1"/>
</dbReference>